<dbReference type="CDD" id="cd00483">
    <property type="entry name" value="HPPK"/>
    <property type="match status" value="1"/>
</dbReference>
<evidence type="ECO:0000313" key="17">
    <source>
        <dbReference type="Proteomes" id="UP001190700"/>
    </source>
</evidence>
<dbReference type="SUPFAM" id="SSF51717">
    <property type="entry name" value="Dihydropteroate synthetase-like"/>
    <property type="match status" value="1"/>
</dbReference>
<comment type="similarity">
    <text evidence="6">In the C-terminal section; belongs to the DHPS family.</text>
</comment>
<evidence type="ECO:0000256" key="6">
    <source>
        <dbReference type="ARBA" id="ARBA00009951"/>
    </source>
</evidence>
<evidence type="ECO:0000256" key="11">
    <source>
        <dbReference type="ARBA" id="ARBA00022840"/>
    </source>
</evidence>
<keyword evidence="17" id="KW-1185">Reference proteome</keyword>
<keyword evidence="14" id="KW-0511">Multifunctional enzyme</keyword>
<evidence type="ECO:0000256" key="9">
    <source>
        <dbReference type="ARBA" id="ARBA00022741"/>
    </source>
</evidence>
<dbReference type="Pfam" id="PF00809">
    <property type="entry name" value="Pterin_bind"/>
    <property type="match status" value="1"/>
</dbReference>
<dbReference type="InterPro" id="IPR006390">
    <property type="entry name" value="DHP_synth_dom"/>
</dbReference>
<proteinExistence type="inferred from homology"/>
<dbReference type="AlphaFoldDB" id="A0AAE0BEH1"/>
<comment type="catalytic activity">
    <reaction evidence="1">
        <text>(7,8-dihydropterin-6-yl)methyl diphosphate + 4-aminobenzoate = 7,8-dihydropteroate + diphosphate</text>
        <dbReference type="Rhea" id="RHEA:19949"/>
        <dbReference type="ChEBI" id="CHEBI:17836"/>
        <dbReference type="ChEBI" id="CHEBI:17839"/>
        <dbReference type="ChEBI" id="CHEBI:33019"/>
        <dbReference type="ChEBI" id="CHEBI:72950"/>
        <dbReference type="EC" id="2.5.1.15"/>
    </reaction>
</comment>
<keyword evidence="13" id="KW-0289">Folate biosynthesis</keyword>
<dbReference type="GO" id="GO:0005524">
    <property type="term" value="F:ATP binding"/>
    <property type="evidence" value="ECO:0007669"/>
    <property type="project" value="UniProtKB-KW"/>
</dbReference>
<keyword evidence="10" id="KW-0418">Kinase</keyword>
<comment type="pathway">
    <text evidence="4">Cofactor biosynthesis; tetrahydrofolate biosynthesis; 7,8-dihydrofolate from 2-amino-4-hydroxy-6-hydroxymethyl-7,8-dihydropteridine diphosphate and 4-aminobenzoate: step 1/2.</text>
</comment>
<dbReference type="GO" id="GO:0046872">
    <property type="term" value="F:metal ion binding"/>
    <property type="evidence" value="ECO:0007669"/>
    <property type="project" value="UniProtKB-KW"/>
</dbReference>
<keyword evidence="12" id="KW-0460">Magnesium</keyword>
<evidence type="ECO:0000256" key="7">
    <source>
        <dbReference type="ARBA" id="ARBA00022679"/>
    </source>
</evidence>
<dbReference type="NCBIfam" id="TIGR01498">
    <property type="entry name" value="folK"/>
    <property type="match status" value="1"/>
</dbReference>
<evidence type="ECO:0000256" key="8">
    <source>
        <dbReference type="ARBA" id="ARBA00022723"/>
    </source>
</evidence>
<dbReference type="InterPro" id="IPR000550">
    <property type="entry name" value="Hppk"/>
</dbReference>
<dbReference type="NCBIfam" id="TIGR01496">
    <property type="entry name" value="DHPS"/>
    <property type="match status" value="1"/>
</dbReference>
<comment type="cofactor">
    <cofactor evidence="3">
        <name>Mg(2+)</name>
        <dbReference type="ChEBI" id="CHEBI:18420"/>
    </cofactor>
</comment>
<dbReference type="PANTHER" id="PTHR20941:SF1">
    <property type="entry name" value="FOLIC ACID SYNTHESIS PROTEIN FOL1"/>
    <property type="match status" value="1"/>
</dbReference>
<dbReference type="FunFam" id="3.20.20.20:FF:000006">
    <property type="entry name" value="Dihydropteroate synthase"/>
    <property type="match status" value="1"/>
</dbReference>
<dbReference type="SUPFAM" id="SSF55083">
    <property type="entry name" value="6-hydroxymethyl-7,8-dihydropterin pyrophosphokinase, HPPK"/>
    <property type="match status" value="1"/>
</dbReference>
<feature type="domain" description="Pterin-binding" evidence="15">
    <location>
        <begin position="225"/>
        <end position="492"/>
    </location>
</feature>
<dbReference type="InterPro" id="IPR045031">
    <property type="entry name" value="DHP_synth-like"/>
</dbReference>
<dbReference type="GO" id="GO:0046654">
    <property type="term" value="P:tetrahydrofolate biosynthetic process"/>
    <property type="evidence" value="ECO:0007669"/>
    <property type="project" value="TreeGrafter"/>
</dbReference>
<keyword evidence="11" id="KW-0067">ATP-binding</keyword>
<evidence type="ECO:0000259" key="15">
    <source>
        <dbReference type="PROSITE" id="PS50972"/>
    </source>
</evidence>
<dbReference type="GO" id="GO:0046656">
    <property type="term" value="P:folic acid biosynthetic process"/>
    <property type="evidence" value="ECO:0007669"/>
    <property type="project" value="UniProtKB-KW"/>
</dbReference>
<dbReference type="GO" id="GO:0016301">
    <property type="term" value="F:kinase activity"/>
    <property type="evidence" value="ECO:0007669"/>
    <property type="project" value="UniProtKB-KW"/>
</dbReference>
<keyword evidence="7" id="KW-0808">Transferase</keyword>
<protein>
    <recommendedName>
        <fullName evidence="15">Pterin-binding domain-containing protein</fullName>
    </recommendedName>
</protein>
<dbReference type="Gene3D" id="3.20.20.20">
    <property type="entry name" value="Dihydropteroate synthase-like"/>
    <property type="match status" value="1"/>
</dbReference>
<dbReference type="InterPro" id="IPR035907">
    <property type="entry name" value="Hppk_sf"/>
</dbReference>
<dbReference type="PROSITE" id="PS00793">
    <property type="entry name" value="DHPS_2"/>
    <property type="match status" value="1"/>
</dbReference>
<keyword evidence="9" id="KW-0547">Nucleotide-binding</keyword>
<evidence type="ECO:0000256" key="13">
    <source>
        <dbReference type="ARBA" id="ARBA00022909"/>
    </source>
</evidence>
<evidence type="ECO:0000256" key="14">
    <source>
        <dbReference type="ARBA" id="ARBA00023268"/>
    </source>
</evidence>
<dbReference type="PANTHER" id="PTHR20941">
    <property type="entry name" value="FOLATE SYNTHESIS PROTEINS"/>
    <property type="match status" value="1"/>
</dbReference>
<dbReference type="GO" id="GO:0004156">
    <property type="term" value="F:dihydropteroate synthase activity"/>
    <property type="evidence" value="ECO:0007669"/>
    <property type="project" value="UniProtKB-EC"/>
</dbReference>
<dbReference type="InterPro" id="IPR000489">
    <property type="entry name" value="Pterin-binding_dom"/>
</dbReference>
<dbReference type="InterPro" id="IPR011005">
    <property type="entry name" value="Dihydropteroate_synth-like_sf"/>
</dbReference>
<keyword evidence="8" id="KW-0479">Metal-binding</keyword>
<evidence type="ECO:0000256" key="12">
    <source>
        <dbReference type="ARBA" id="ARBA00022842"/>
    </source>
</evidence>
<dbReference type="Gene3D" id="3.30.70.560">
    <property type="entry name" value="7,8-Dihydro-6-hydroxymethylpterin-pyrophosphokinase HPPK"/>
    <property type="match status" value="1"/>
</dbReference>
<name>A0AAE0BEH1_9CHLO</name>
<dbReference type="Proteomes" id="UP001190700">
    <property type="component" value="Unassembled WGS sequence"/>
</dbReference>
<sequence length="500" mass="54219">MLFTRFLARQCLGNLRAARPSKLRLIHASASVSSENQVVIALGSNQGASVSIIKSAVNAMEREGIEIQQHSCLYETAPMHVTDQARYLNAAVKGKTTLSPFSLMKVLQGIQRQHGREEGGQRWGPRPLDLDIIFYGNKELQTEDLQIPHPRAFERPFVLAPLDDLLDDVARPSKTDAGGSSVDGRLSQARQIWISEFGGEALMGTETIKRVVPVAGDLWEVGRRTRMMGILNVTPDSFSDGGRFNNVETAVRQAQSMAADGVDIIDIGGQSTRPGADLLSPEEEVRRVIPVLRALTPIAQDTGIALSVDTFYSAVARDAVEAGAHIVNDVSGGTLDKNMFATVAALKEPVPYVMMHMRGDPKTMQSRENTTYTDVSTDVGAALQTQAEQAVQQGVMPWQLWLDPGIGFAKTHEQNFELLRNLPTVRSQLRSGCLRHAPLLVGPSRKGFLGSLTGRSAEDRDVATMAAVGAGIVSGADVVRVHNAKAGRDTILVADAIWRE</sequence>
<dbReference type="Pfam" id="PF01288">
    <property type="entry name" value="HPPK"/>
    <property type="match status" value="1"/>
</dbReference>
<evidence type="ECO:0000256" key="5">
    <source>
        <dbReference type="ARBA" id="ARBA00005051"/>
    </source>
</evidence>
<reference evidence="16 17" key="1">
    <citation type="journal article" date="2015" name="Genome Biol. Evol.">
        <title>Comparative Genomics of a Bacterivorous Green Alga Reveals Evolutionary Causalities and Consequences of Phago-Mixotrophic Mode of Nutrition.</title>
        <authorList>
            <person name="Burns J.A."/>
            <person name="Paasch A."/>
            <person name="Narechania A."/>
            <person name="Kim E."/>
        </authorList>
    </citation>
    <scope>NUCLEOTIDE SEQUENCE [LARGE SCALE GENOMIC DNA]</scope>
    <source>
        <strain evidence="16 17">PLY_AMNH</strain>
    </source>
</reference>
<dbReference type="PROSITE" id="PS00794">
    <property type="entry name" value="HPPK"/>
    <property type="match status" value="1"/>
</dbReference>
<evidence type="ECO:0000256" key="3">
    <source>
        <dbReference type="ARBA" id="ARBA00001946"/>
    </source>
</evidence>
<evidence type="ECO:0000256" key="10">
    <source>
        <dbReference type="ARBA" id="ARBA00022777"/>
    </source>
</evidence>
<evidence type="ECO:0000313" key="16">
    <source>
        <dbReference type="EMBL" id="KAK3234483.1"/>
    </source>
</evidence>
<accession>A0AAE0BEH1</accession>
<comment type="catalytic activity">
    <reaction evidence="2">
        <text>6-hydroxymethyl-7,8-dihydropterin + ATP = (7,8-dihydropterin-6-yl)methyl diphosphate + AMP + H(+)</text>
        <dbReference type="Rhea" id="RHEA:11412"/>
        <dbReference type="ChEBI" id="CHEBI:15378"/>
        <dbReference type="ChEBI" id="CHEBI:30616"/>
        <dbReference type="ChEBI" id="CHEBI:44841"/>
        <dbReference type="ChEBI" id="CHEBI:72950"/>
        <dbReference type="ChEBI" id="CHEBI:456215"/>
        <dbReference type="EC" id="2.7.6.3"/>
    </reaction>
</comment>
<evidence type="ECO:0000256" key="2">
    <source>
        <dbReference type="ARBA" id="ARBA00000198"/>
    </source>
</evidence>
<gene>
    <name evidence="16" type="ORF">CYMTET_55267</name>
</gene>
<comment type="caution">
    <text evidence="16">The sequence shown here is derived from an EMBL/GenBank/DDBJ whole genome shotgun (WGS) entry which is preliminary data.</text>
</comment>
<evidence type="ECO:0000256" key="4">
    <source>
        <dbReference type="ARBA" id="ARBA00004763"/>
    </source>
</evidence>
<comment type="pathway">
    <text evidence="5">Cofactor biosynthesis; tetrahydrofolate biosynthesis; 2-amino-4-hydroxy-6-hydroxymethyl-7,8-dihydropteridine diphosphate from 7,8-dihydroneopterin triphosphate: step 4/4.</text>
</comment>
<dbReference type="EMBL" id="LGRX02035487">
    <property type="protein sequence ID" value="KAK3234483.1"/>
    <property type="molecule type" value="Genomic_DNA"/>
</dbReference>
<dbReference type="GO" id="GO:0003848">
    <property type="term" value="F:2-amino-4-hydroxy-6-hydroxymethyldihydropteridine diphosphokinase activity"/>
    <property type="evidence" value="ECO:0007669"/>
    <property type="project" value="UniProtKB-EC"/>
</dbReference>
<dbReference type="PROSITE" id="PS50972">
    <property type="entry name" value="PTERIN_BINDING"/>
    <property type="match status" value="1"/>
</dbReference>
<evidence type="ECO:0000256" key="1">
    <source>
        <dbReference type="ARBA" id="ARBA00000012"/>
    </source>
</evidence>
<dbReference type="CDD" id="cd00739">
    <property type="entry name" value="DHPS"/>
    <property type="match status" value="1"/>
</dbReference>
<dbReference type="PROSITE" id="PS00792">
    <property type="entry name" value="DHPS_1"/>
    <property type="match status" value="1"/>
</dbReference>
<organism evidence="16 17">
    <name type="scientific">Cymbomonas tetramitiformis</name>
    <dbReference type="NCBI Taxonomy" id="36881"/>
    <lineage>
        <taxon>Eukaryota</taxon>
        <taxon>Viridiplantae</taxon>
        <taxon>Chlorophyta</taxon>
        <taxon>Pyramimonadophyceae</taxon>
        <taxon>Pyramimonadales</taxon>
        <taxon>Pyramimonadaceae</taxon>
        <taxon>Cymbomonas</taxon>
    </lineage>
</organism>